<evidence type="ECO:0000313" key="3">
    <source>
        <dbReference type="Proteomes" id="UP000606786"/>
    </source>
</evidence>
<reference evidence="2" key="1">
    <citation type="submission" date="2020-11" db="EMBL/GenBank/DDBJ databases">
        <authorList>
            <person name="Whitehead M."/>
        </authorList>
    </citation>
    <scope>NUCLEOTIDE SEQUENCE</scope>
    <source>
        <strain evidence="2">EGII</strain>
    </source>
</reference>
<dbReference type="EMBL" id="CAJHJT010000034">
    <property type="protein sequence ID" value="CAD7005177.1"/>
    <property type="molecule type" value="Genomic_DNA"/>
</dbReference>
<proteinExistence type="predicted"/>
<comment type="caution">
    <text evidence="2">The sequence shown here is derived from an EMBL/GenBank/DDBJ whole genome shotgun (WGS) entry which is preliminary data.</text>
</comment>
<dbReference type="Proteomes" id="UP000606786">
    <property type="component" value="Unassembled WGS sequence"/>
</dbReference>
<name>A0A811V5R6_CERCA</name>
<evidence type="ECO:0000256" key="1">
    <source>
        <dbReference type="SAM" id="MobiDB-lite"/>
    </source>
</evidence>
<feature type="region of interest" description="Disordered" evidence="1">
    <location>
        <begin position="56"/>
        <end position="75"/>
    </location>
</feature>
<keyword evidence="3" id="KW-1185">Reference proteome</keyword>
<gene>
    <name evidence="2" type="ORF">CCAP1982_LOCUS13537</name>
</gene>
<protein>
    <submittedName>
        <fullName evidence="2">(Mediterranean fruit fly) hypothetical protein</fullName>
    </submittedName>
</protein>
<accession>A0A811V5R6</accession>
<feature type="compositionally biased region" description="Basic and acidic residues" evidence="1">
    <location>
        <begin position="63"/>
        <end position="75"/>
    </location>
</feature>
<evidence type="ECO:0000313" key="2">
    <source>
        <dbReference type="EMBL" id="CAD7005177.1"/>
    </source>
</evidence>
<organism evidence="2 3">
    <name type="scientific">Ceratitis capitata</name>
    <name type="common">Mediterranean fruit fly</name>
    <name type="synonym">Tephritis capitata</name>
    <dbReference type="NCBI Taxonomy" id="7213"/>
    <lineage>
        <taxon>Eukaryota</taxon>
        <taxon>Metazoa</taxon>
        <taxon>Ecdysozoa</taxon>
        <taxon>Arthropoda</taxon>
        <taxon>Hexapoda</taxon>
        <taxon>Insecta</taxon>
        <taxon>Pterygota</taxon>
        <taxon>Neoptera</taxon>
        <taxon>Endopterygota</taxon>
        <taxon>Diptera</taxon>
        <taxon>Brachycera</taxon>
        <taxon>Muscomorpha</taxon>
        <taxon>Tephritoidea</taxon>
        <taxon>Tephritidae</taxon>
        <taxon>Ceratitis</taxon>
        <taxon>Ceratitis</taxon>
    </lineage>
</organism>
<sequence>MCFDDLSGIQAVESVNEIGQMKAEDNWLAGKGINRFQYKKKCLRFSLFLPATQSNNNQMRTTNCRDESARSKWNI</sequence>
<dbReference type="AlphaFoldDB" id="A0A811V5R6"/>